<evidence type="ECO:0000256" key="1">
    <source>
        <dbReference type="ARBA" id="ARBA00010491"/>
    </source>
</evidence>
<keyword evidence="5 7" id="KW-0378">Hydrolase</keyword>
<organism evidence="8 9">
    <name type="scientific">Thermaurantimonas aggregans</name>
    <dbReference type="NCBI Taxonomy" id="2173829"/>
    <lineage>
        <taxon>Bacteria</taxon>
        <taxon>Pseudomonadati</taxon>
        <taxon>Bacteroidota</taxon>
        <taxon>Flavobacteriia</taxon>
        <taxon>Flavobacteriales</taxon>
        <taxon>Schleiferiaceae</taxon>
        <taxon>Thermaurantimonas</taxon>
    </lineage>
</organism>
<keyword evidence="2 7" id="KW-0031">Aminopeptidase</keyword>
<dbReference type="GO" id="GO:0070009">
    <property type="term" value="F:serine-type aminopeptidase activity"/>
    <property type="evidence" value="ECO:0007669"/>
    <property type="project" value="UniProtKB-UniRule"/>
</dbReference>
<evidence type="ECO:0000256" key="2">
    <source>
        <dbReference type="ARBA" id="ARBA00022438"/>
    </source>
</evidence>
<dbReference type="SUPFAM" id="SSF50494">
    <property type="entry name" value="Trypsin-like serine proteases"/>
    <property type="match status" value="1"/>
</dbReference>
<dbReference type="PANTHER" id="PTHR38469">
    <property type="entry name" value="PERIPLASMIC PEPTIDASE SUBFAMILY S1B"/>
    <property type="match status" value="1"/>
</dbReference>
<evidence type="ECO:0000313" key="8">
    <source>
        <dbReference type="EMBL" id="GCD78121.1"/>
    </source>
</evidence>
<dbReference type="PANTHER" id="PTHR38469:SF1">
    <property type="entry name" value="PERIPLASMIC PEPTIDASE SUBFAMILY S1B"/>
    <property type="match status" value="1"/>
</dbReference>
<dbReference type="InterPro" id="IPR009003">
    <property type="entry name" value="Peptidase_S1_PA"/>
</dbReference>
<sequence length="725" mass="83591">MLLKRLIRISLFAWFFLHASVAWAIEGMWLPMLLAQLNEGEMKTLGMRISAQDIYSVNQASLKDAVVQFGGGCTGEIISPRGLLLTNHHCGYGQIQYHSTVERDLLKNGFWAMSQAEELKNPGLTAMFVRYMEDVTNDVLKGTHELKGAERQKKLQENIQVLIRRKKVQEGYDYIVRPFYQGNQYILFATETYKDVRLVGTPPSAIGKYGADTDNWVWPRHTGDFAIFRVYAGPDNKPAEISDNNKPFVPRNFLKIYMSGVKPGDFTMVFGFPGRTNQYLPSNEVHNIVNVYNPVKIQIRDTLLALLDRRMRTSDEVRIKYAAKYARIANAWKKWIGETEGVRETKGVERKQRFEAEFELKIAQSPKLSSTYTGTLTALKKAYDDLVPYQLARDYYIETAIQGVELMNFARNFISIYQLPDSTRFKHLLENREKLLASIQEFVKDFDRDADGEAFEHLMHMYVNADLKIAPAPALMRYKKALNRDRSKVRRAVYDRSYLHTLLTEAPEYTDRQWTAALKKLEKDPLYRLSADMYSYFLSDINKPYDSLSLIARDLQADYMKALMEAFPERRFYPDANGTLRVSYGQVEGMMPRDGIWYHHQTYAEGVKQKYKPGDYEFDLPKRYLELYEARNFGRYADASGRLPVCFIASNHTTGGNSGSPALNADGYLIGLNFDRLWEGTMSDINYDISRCRNIMVDVRYILWVVDVYAGAGYLLDEMELVYGK</sequence>
<evidence type="ECO:0000313" key="9">
    <source>
        <dbReference type="Proteomes" id="UP000286715"/>
    </source>
</evidence>
<evidence type="ECO:0000256" key="4">
    <source>
        <dbReference type="ARBA" id="ARBA00022729"/>
    </source>
</evidence>
<reference evidence="8 9" key="1">
    <citation type="submission" date="2018-11" db="EMBL/GenBank/DDBJ databases">
        <title>Schleiferia aggregans sp. nov., a moderately thermophilic heterotrophic bacterium isolated from microbial mats at a terrestrial hot spring.</title>
        <authorList>
            <person name="Iino T."/>
            <person name="Ohkuma M."/>
            <person name="Haruta S."/>
        </authorList>
    </citation>
    <scope>NUCLEOTIDE SEQUENCE [LARGE SCALE GENOMIC DNA]</scope>
    <source>
        <strain evidence="8 9">LA</strain>
    </source>
</reference>
<dbReference type="GO" id="GO:0006508">
    <property type="term" value="P:proteolysis"/>
    <property type="evidence" value="ECO:0007669"/>
    <property type="project" value="UniProtKB-KW"/>
</dbReference>
<dbReference type="AlphaFoldDB" id="A0A401XMA6"/>
<dbReference type="Gene3D" id="2.40.10.10">
    <property type="entry name" value="Trypsin-like serine proteases"/>
    <property type="match status" value="1"/>
</dbReference>
<keyword evidence="9" id="KW-1185">Reference proteome</keyword>
<dbReference type="EC" id="3.4.14.-" evidence="7"/>
<dbReference type="InterPro" id="IPR036757">
    <property type="entry name" value="TFR-like_dimer_dom_sf"/>
</dbReference>
<keyword evidence="4" id="KW-0732">Signal</keyword>
<comment type="similarity">
    <text evidence="1 7">Belongs to the peptidase S46 family.</text>
</comment>
<accession>A0A401XMA6</accession>
<keyword evidence="3 7" id="KW-0645">Protease</keyword>
<keyword evidence="6 7" id="KW-0720">Serine protease</keyword>
<evidence type="ECO:0000256" key="7">
    <source>
        <dbReference type="RuleBase" id="RU366067"/>
    </source>
</evidence>
<comment type="function">
    <text evidence="7">Catalyzes the removal of dipeptides from the N-terminus of oligopeptides.</text>
</comment>
<gene>
    <name evidence="8" type="primary">dpp11</name>
    <name evidence="8" type="ORF">JCM31826_16030</name>
</gene>
<dbReference type="GO" id="GO:0043171">
    <property type="term" value="P:peptide catabolic process"/>
    <property type="evidence" value="ECO:0007669"/>
    <property type="project" value="UniProtKB-UniRule"/>
</dbReference>
<dbReference type="InterPro" id="IPR019500">
    <property type="entry name" value="Pep_S46"/>
</dbReference>
<dbReference type="GO" id="GO:0008239">
    <property type="term" value="F:dipeptidyl-peptidase activity"/>
    <property type="evidence" value="ECO:0007669"/>
    <property type="project" value="UniProtKB-UniRule"/>
</dbReference>
<dbReference type="Pfam" id="PF10459">
    <property type="entry name" value="Peptidase_S46"/>
    <property type="match status" value="1"/>
</dbReference>
<evidence type="ECO:0000256" key="6">
    <source>
        <dbReference type="ARBA" id="ARBA00022825"/>
    </source>
</evidence>
<name>A0A401XMA6_9FLAO</name>
<evidence type="ECO:0000256" key="3">
    <source>
        <dbReference type="ARBA" id="ARBA00022670"/>
    </source>
</evidence>
<evidence type="ECO:0000256" key="5">
    <source>
        <dbReference type="ARBA" id="ARBA00022801"/>
    </source>
</evidence>
<protein>
    <recommendedName>
        <fullName evidence="7">Dipeptidyl-peptidase</fullName>
        <ecNumber evidence="7">3.4.14.-</ecNumber>
    </recommendedName>
</protein>
<dbReference type="EMBL" id="BHZE01000016">
    <property type="protein sequence ID" value="GCD78121.1"/>
    <property type="molecule type" value="Genomic_DNA"/>
</dbReference>
<dbReference type="InterPro" id="IPR043504">
    <property type="entry name" value="Peptidase_S1_PA_chymotrypsin"/>
</dbReference>
<proteinExistence type="inferred from homology"/>
<dbReference type="RefSeq" id="WP_245966127.1">
    <property type="nucleotide sequence ID" value="NZ_BHZE01000016.1"/>
</dbReference>
<dbReference type="Proteomes" id="UP000286715">
    <property type="component" value="Unassembled WGS sequence"/>
</dbReference>
<comment type="caution">
    <text evidence="8">The sequence shown here is derived from an EMBL/GenBank/DDBJ whole genome shotgun (WGS) entry which is preliminary data.</text>
</comment>
<dbReference type="SUPFAM" id="SSF47672">
    <property type="entry name" value="Transferrin receptor-like dimerisation domain"/>
    <property type="match status" value="1"/>
</dbReference>